<feature type="transmembrane region" description="Helical" evidence="1">
    <location>
        <begin position="48"/>
        <end position="69"/>
    </location>
</feature>
<dbReference type="AlphaFoldDB" id="A0A7H0H466"/>
<feature type="transmembrane region" description="Helical" evidence="1">
    <location>
        <begin position="94"/>
        <end position="115"/>
    </location>
</feature>
<evidence type="ECO:0000256" key="1">
    <source>
        <dbReference type="SAM" id="Phobius"/>
    </source>
</evidence>
<keyword evidence="1" id="KW-0812">Transmembrane</keyword>
<gene>
    <name evidence="2" type="ORF">H9L22_14060</name>
</gene>
<proteinExistence type="predicted"/>
<sequence length="219" mass="23382">MADSLSPEQALKNWAAAGKFIVATAALLVTVASGFGLTWPAAGRWTQSLLLANVVLAVLAITCSLAFLFPATREIQIRDLVAVEEWFAKVRGRAWLLGLAAVLVALQAACLPVAVGVNSQHREDPIIAFGYSGEQGRGGRPSVWLTVGCERCAENEYEILLQGKQAGVGEPEMETVLAVLVRTDDSGRASYASGDIETERFDAWSVLLNGQPVASLEVR</sequence>
<feature type="transmembrane region" description="Helical" evidence="1">
    <location>
        <begin position="20"/>
        <end position="42"/>
    </location>
</feature>
<reference evidence="2 3" key="1">
    <citation type="submission" date="2020-08" db="EMBL/GenBank/DDBJ databases">
        <title>Genome sequence of Tessaracoccus defluvii JCM 17540T.</title>
        <authorList>
            <person name="Hyun D.-W."/>
            <person name="Bae J.-W."/>
        </authorList>
    </citation>
    <scope>NUCLEOTIDE SEQUENCE [LARGE SCALE GENOMIC DNA]</scope>
    <source>
        <strain evidence="2 3">JCM 17540</strain>
    </source>
</reference>
<organism evidence="2 3">
    <name type="scientific">Tessaracoccus defluvii</name>
    <dbReference type="NCBI Taxonomy" id="1285901"/>
    <lineage>
        <taxon>Bacteria</taxon>
        <taxon>Bacillati</taxon>
        <taxon>Actinomycetota</taxon>
        <taxon>Actinomycetes</taxon>
        <taxon>Propionibacteriales</taxon>
        <taxon>Propionibacteriaceae</taxon>
        <taxon>Tessaracoccus</taxon>
    </lineage>
</organism>
<keyword evidence="3" id="KW-1185">Reference proteome</keyword>
<evidence type="ECO:0000313" key="2">
    <source>
        <dbReference type="EMBL" id="QNP55332.1"/>
    </source>
</evidence>
<dbReference type="EMBL" id="CP060789">
    <property type="protein sequence ID" value="QNP55332.1"/>
    <property type="molecule type" value="Genomic_DNA"/>
</dbReference>
<protein>
    <submittedName>
        <fullName evidence="2">Uncharacterized protein</fullName>
    </submittedName>
</protein>
<keyword evidence="1" id="KW-1133">Transmembrane helix</keyword>
<name>A0A7H0H466_9ACTN</name>
<dbReference type="Proteomes" id="UP000516117">
    <property type="component" value="Chromosome"/>
</dbReference>
<evidence type="ECO:0000313" key="3">
    <source>
        <dbReference type="Proteomes" id="UP000516117"/>
    </source>
</evidence>
<keyword evidence="1" id="KW-0472">Membrane</keyword>
<dbReference type="RefSeq" id="WP_187720466.1">
    <property type="nucleotide sequence ID" value="NZ_BAABBL010000011.1"/>
</dbReference>
<dbReference type="KEGG" id="tdf:H9L22_14060"/>
<accession>A0A7H0H466</accession>